<dbReference type="SUPFAM" id="SSF52129">
    <property type="entry name" value="Caspase-like"/>
    <property type="match status" value="1"/>
</dbReference>
<sequence length="409" mass="45947">MFMDDKHDRQIDRPSDCKTEANEGIASDDQVNTEQLSSSSPRSASGESGETLQSELYYDDLKRGSTFNPVSFNLNYERIKGLEQLETILAKGYGKHGPDTDSDIRRHFTNSRVSDVSLLSGARKSSTHVDVSRFWALIIGIDTYSDMPLKGCVSDALSIKEYITKDLGVPQDHVFCLINESATRANIIRALCDLYSDTRILYNDIIIVYFAGHGSSYPDPNIWSDGADHAIEAICSIDRGTEHNGTLIPDISDREFNSILSLISRAKGHRITVLLDCCHSGSHSRYNVLEGVRTIPPLKHDSATYMLRVAHDNMRRYPGYRSVLDSNWRPDMDSHIILAAAQGHEYAREVEGDNGFHGVFTYSLLHTLRSENLVERLTYVDLLHAMPTSYYQTPVVAGCRINTRILYQD</sequence>
<dbReference type="Pfam" id="PF00656">
    <property type="entry name" value="Peptidase_C14"/>
    <property type="match status" value="1"/>
</dbReference>
<evidence type="ECO:0000256" key="1">
    <source>
        <dbReference type="ARBA" id="ARBA00009005"/>
    </source>
</evidence>
<evidence type="ECO:0000259" key="5">
    <source>
        <dbReference type="Pfam" id="PF00656"/>
    </source>
</evidence>
<dbReference type="PANTHER" id="PTHR48104:SF30">
    <property type="entry name" value="METACASPASE-1"/>
    <property type="match status" value="1"/>
</dbReference>
<dbReference type="PANTHER" id="PTHR48104">
    <property type="entry name" value="METACASPASE-4"/>
    <property type="match status" value="1"/>
</dbReference>
<name>A0A2H3BAZ8_9AGAR</name>
<dbReference type="GO" id="GO:0006915">
    <property type="term" value="P:apoptotic process"/>
    <property type="evidence" value="ECO:0007669"/>
    <property type="project" value="UniProtKB-KW"/>
</dbReference>
<feature type="compositionally biased region" description="Basic and acidic residues" evidence="4">
    <location>
        <begin position="1"/>
        <end position="21"/>
    </location>
</feature>
<keyword evidence="2" id="KW-0053">Apoptosis</keyword>
<evidence type="ECO:0000256" key="4">
    <source>
        <dbReference type="SAM" id="MobiDB-lite"/>
    </source>
</evidence>
<dbReference type="AlphaFoldDB" id="A0A2H3BAZ8"/>
<dbReference type="EMBL" id="KZ293434">
    <property type="protein sequence ID" value="PBK68059.1"/>
    <property type="molecule type" value="Genomic_DNA"/>
</dbReference>
<dbReference type="STRING" id="1076256.A0A2H3BAZ8"/>
<evidence type="ECO:0000313" key="6">
    <source>
        <dbReference type="EMBL" id="PBK68059.1"/>
    </source>
</evidence>
<evidence type="ECO:0000313" key="7">
    <source>
        <dbReference type="Proteomes" id="UP000218334"/>
    </source>
</evidence>
<keyword evidence="3" id="KW-0378">Hydrolase</keyword>
<evidence type="ECO:0000256" key="3">
    <source>
        <dbReference type="ARBA" id="ARBA00022807"/>
    </source>
</evidence>
<dbReference type="GO" id="GO:0005737">
    <property type="term" value="C:cytoplasm"/>
    <property type="evidence" value="ECO:0007669"/>
    <property type="project" value="TreeGrafter"/>
</dbReference>
<dbReference type="InterPro" id="IPR011600">
    <property type="entry name" value="Pept_C14_caspase"/>
</dbReference>
<organism evidence="6 7">
    <name type="scientific">Armillaria solidipes</name>
    <dbReference type="NCBI Taxonomy" id="1076256"/>
    <lineage>
        <taxon>Eukaryota</taxon>
        <taxon>Fungi</taxon>
        <taxon>Dikarya</taxon>
        <taxon>Basidiomycota</taxon>
        <taxon>Agaricomycotina</taxon>
        <taxon>Agaricomycetes</taxon>
        <taxon>Agaricomycetidae</taxon>
        <taxon>Agaricales</taxon>
        <taxon>Marasmiineae</taxon>
        <taxon>Physalacriaceae</taxon>
        <taxon>Armillaria</taxon>
    </lineage>
</organism>
<keyword evidence="3" id="KW-0645">Protease</keyword>
<protein>
    <recommendedName>
        <fullName evidence="5">Peptidase C14 caspase domain-containing protein</fullName>
    </recommendedName>
</protein>
<proteinExistence type="inferred from homology"/>
<dbReference type="GO" id="GO:0004197">
    <property type="term" value="F:cysteine-type endopeptidase activity"/>
    <property type="evidence" value="ECO:0007669"/>
    <property type="project" value="InterPro"/>
</dbReference>
<dbReference type="InterPro" id="IPR029030">
    <property type="entry name" value="Caspase-like_dom_sf"/>
</dbReference>
<feature type="region of interest" description="Disordered" evidence="4">
    <location>
        <begin position="1"/>
        <end position="51"/>
    </location>
</feature>
<evidence type="ECO:0000256" key="2">
    <source>
        <dbReference type="ARBA" id="ARBA00022703"/>
    </source>
</evidence>
<comment type="similarity">
    <text evidence="1">Belongs to the peptidase C14B family.</text>
</comment>
<dbReference type="Gene3D" id="3.40.50.1460">
    <property type="match status" value="1"/>
</dbReference>
<dbReference type="InterPro" id="IPR050452">
    <property type="entry name" value="Metacaspase"/>
</dbReference>
<dbReference type="GO" id="GO:0006508">
    <property type="term" value="P:proteolysis"/>
    <property type="evidence" value="ECO:0007669"/>
    <property type="project" value="InterPro"/>
</dbReference>
<keyword evidence="3" id="KW-0788">Thiol protease</keyword>
<gene>
    <name evidence="6" type="ORF">ARMSODRAFT_914697</name>
</gene>
<dbReference type="Proteomes" id="UP000218334">
    <property type="component" value="Unassembled WGS sequence"/>
</dbReference>
<feature type="compositionally biased region" description="Low complexity" evidence="4">
    <location>
        <begin position="37"/>
        <end position="48"/>
    </location>
</feature>
<feature type="domain" description="Peptidase C14 caspase" evidence="5">
    <location>
        <begin position="135"/>
        <end position="383"/>
    </location>
</feature>
<keyword evidence="7" id="KW-1185">Reference proteome</keyword>
<accession>A0A2H3BAZ8</accession>
<reference evidence="7" key="1">
    <citation type="journal article" date="2017" name="Nat. Ecol. Evol.">
        <title>Genome expansion and lineage-specific genetic innovations in the forest pathogenic fungi Armillaria.</title>
        <authorList>
            <person name="Sipos G."/>
            <person name="Prasanna A.N."/>
            <person name="Walter M.C."/>
            <person name="O'Connor E."/>
            <person name="Balint B."/>
            <person name="Krizsan K."/>
            <person name="Kiss B."/>
            <person name="Hess J."/>
            <person name="Varga T."/>
            <person name="Slot J."/>
            <person name="Riley R."/>
            <person name="Boka B."/>
            <person name="Rigling D."/>
            <person name="Barry K."/>
            <person name="Lee J."/>
            <person name="Mihaltcheva S."/>
            <person name="LaButti K."/>
            <person name="Lipzen A."/>
            <person name="Waldron R."/>
            <person name="Moloney N.M."/>
            <person name="Sperisen C."/>
            <person name="Kredics L."/>
            <person name="Vagvoelgyi C."/>
            <person name="Patrignani A."/>
            <person name="Fitzpatrick D."/>
            <person name="Nagy I."/>
            <person name="Doyle S."/>
            <person name="Anderson J.B."/>
            <person name="Grigoriev I.V."/>
            <person name="Gueldener U."/>
            <person name="Muensterkoetter M."/>
            <person name="Nagy L.G."/>
        </authorList>
    </citation>
    <scope>NUCLEOTIDE SEQUENCE [LARGE SCALE GENOMIC DNA]</scope>
    <source>
        <strain evidence="7">28-4</strain>
    </source>
</reference>